<reference evidence="1" key="1">
    <citation type="journal article" date="2015" name="Nature">
        <title>Complex archaea that bridge the gap between prokaryotes and eukaryotes.</title>
        <authorList>
            <person name="Spang A."/>
            <person name="Saw J.H."/>
            <person name="Jorgensen S.L."/>
            <person name="Zaremba-Niedzwiedzka K."/>
            <person name="Martijn J."/>
            <person name="Lind A.E."/>
            <person name="van Eijk R."/>
            <person name="Schleper C."/>
            <person name="Guy L."/>
            <person name="Ettema T.J."/>
        </authorList>
    </citation>
    <scope>NUCLEOTIDE SEQUENCE</scope>
</reference>
<gene>
    <name evidence="1" type="ORF">LCGC14_2089160</name>
</gene>
<comment type="caution">
    <text evidence="1">The sequence shown here is derived from an EMBL/GenBank/DDBJ whole genome shotgun (WGS) entry which is preliminary data.</text>
</comment>
<dbReference type="EMBL" id="LAZR01025406">
    <property type="protein sequence ID" value="KKL72014.1"/>
    <property type="molecule type" value="Genomic_DNA"/>
</dbReference>
<sequence>VIAEHTNDELIELAQSTQTKLIKSKYSKDYLSGATLVIAATNDLDRSWALSVFKDNAGVQDTLKQIYDGVGGSSARGSALWISEDSVKVEGVLIAEAISVDLGFVINEVFIDDLHINDSLSSNASETDIGIDINPDVTSQVASSEYNALDIAVVGGSPSGTVVALSTHKDVSPIKQSVEVVTSPSQTEYAGEKVIGGQFWVDGIDASEIFAADDDEVYIGNTSGAGQFATIEVIMTTQGTSTVTPTFWYNTAADAWTQFYPYDGTFGFQRSGVIRWAVAGITAAWTNDGDPGGSNASTGYWIKIIRTADSDPGAPVPTTMKTGIATLYDWDSVGGIEIEHLKSTDDIEAVDNIKGATYGSDGSVSDAELLYINTLSSNAQTQITTKYANRSTCWWYRSRNFE</sequence>
<protein>
    <submittedName>
        <fullName evidence="1">Uncharacterized protein</fullName>
    </submittedName>
</protein>
<dbReference type="AlphaFoldDB" id="A0A0F9EDH6"/>
<evidence type="ECO:0000313" key="1">
    <source>
        <dbReference type="EMBL" id="KKL72014.1"/>
    </source>
</evidence>
<organism evidence="1">
    <name type="scientific">marine sediment metagenome</name>
    <dbReference type="NCBI Taxonomy" id="412755"/>
    <lineage>
        <taxon>unclassified sequences</taxon>
        <taxon>metagenomes</taxon>
        <taxon>ecological metagenomes</taxon>
    </lineage>
</organism>
<name>A0A0F9EDH6_9ZZZZ</name>
<accession>A0A0F9EDH6</accession>
<proteinExistence type="predicted"/>
<feature type="non-terminal residue" evidence="1">
    <location>
        <position position="1"/>
    </location>
</feature>